<dbReference type="GO" id="GO:0035303">
    <property type="term" value="P:regulation of dephosphorylation"/>
    <property type="evidence" value="ECO:0007669"/>
    <property type="project" value="TreeGrafter"/>
</dbReference>
<evidence type="ECO:0008006" key="4">
    <source>
        <dbReference type="Google" id="ProtNLM"/>
    </source>
</evidence>
<sequence>MGTAKEVGEGLPVIFSRAIEVHDRAATLGKSQPEQDIINKALADLQSCERLVRSLSLFSPNEDKDDVATADLKYLQIPSLQAELMAGVAGQSSNPEPMLQHAHHLYGRFLASLRQYALLPSSMPSSEDSAESRPLDAGTQRAQKIARFKQERAMRARLESLRSSVRASPGEEGAEDMEEGEHDRELAILELHLAALHAAAQQSLLAQELELLAHKAKVEEGGTNHVQDSRQSAASREAETTGEPPLDQQLRQQLQLAAAALQNPRAAVQEGVFHPSHQLPTISIEQQGLIEMGVLQQQEAAAQAAQQHQASQVHAGSDDEDAGLERQRAWDDWKDEHPTGYGNSKLRPTA</sequence>
<accession>A0AAW1S6Z1</accession>
<dbReference type="GO" id="GO:0009966">
    <property type="term" value="P:regulation of signal transduction"/>
    <property type="evidence" value="ECO:0007669"/>
    <property type="project" value="InterPro"/>
</dbReference>
<dbReference type="PANTHER" id="PTHR10933">
    <property type="entry name" value="IMMUNOGLOBULIN-BINDING PROTEIN 1"/>
    <property type="match status" value="1"/>
</dbReference>
<feature type="region of interest" description="Disordered" evidence="1">
    <location>
        <begin position="159"/>
        <end position="182"/>
    </location>
</feature>
<feature type="compositionally biased region" description="Basic and acidic residues" evidence="1">
    <location>
        <begin position="323"/>
        <end position="338"/>
    </location>
</feature>
<reference evidence="2 3" key="1">
    <citation type="journal article" date="2024" name="Nat. Commun.">
        <title>Phylogenomics reveals the evolutionary origins of lichenization in chlorophyte algae.</title>
        <authorList>
            <person name="Puginier C."/>
            <person name="Libourel C."/>
            <person name="Otte J."/>
            <person name="Skaloud P."/>
            <person name="Haon M."/>
            <person name="Grisel S."/>
            <person name="Petersen M."/>
            <person name="Berrin J.G."/>
            <person name="Delaux P.M."/>
            <person name="Dal Grande F."/>
            <person name="Keller J."/>
        </authorList>
    </citation>
    <scope>NUCLEOTIDE SEQUENCE [LARGE SCALE GENOMIC DNA]</scope>
    <source>
        <strain evidence="2 3">SAG 2145</strain>
    </source>
</reference>
<name>A0AAW1S6Z1_9CHLO</name>
<dbReference type="Pfam" id="PF04177">
    <property type="entry name" value="TAP42"/>
    <property type="match status" value="1"/>
</dbReference>
<organism evidence="2 3">
    <name type="scientific">Apatococcus lobatus</name>
    <dbReference type="NCBI Taxonomy" id="904363"/>
    <lineage>
        <taxon>Eukaryota</taxon>
        <taxon>Viridiplantae</taxon>
        <taxon>Chlorophyta</taxon>
        <taxon>core chlorophytes</taxon>
        <taxon>Trebouxiophyceae</taxon>
        <taxon>Chlorellales</taxon>
        <taxon>Chlorellaceae</taxon>
        <taxon>Apatococcus</taxon>
    </lineage>
</organism>
<evidence type="ECO:0000313" key="3">
    <source>
        <dbReference type="Proteomes" id="UP001438707"/>
    </source>
</evidence>
<dbReference type="PANTHER" id="PTHR10933:SF9">
    <property type="entry name" value="IMMUNOGLOBULIN-BINDING PROTEIN 1"/>
    <property type="match status" value="1"/>
</dbReference>
<dbReference type="AlphaFoldDB" id="A0AAW1S6Z1"/>
<feature type="region of interest" description="Disordered" evidence="1">
    <location>
        <begin position="301"/>
        <end position="350"/>
    </location>
</feature>
<dbReference type="Gene3D" id="1.25.40.540">
    <property type="entry name" value="TAP42-like family"/>
    <property type="match status" value="1"/>
</dbReference>
<gene>
    <name evidence="2" type="ORF">WJX74_004881</name>
</gene>
<dbReference type="GO" id="GO:0005829">
    <property type="term" value="C:cytosol"/>
    <property type="evidence" value="ECO:0007669"/>
    <property type="project" value="TreeGrafter"/>
</dbReference>
<dbReference type="EMBL" id="JALJOS010000003">
    <property type="protein sequence ID" value="KAK9841382.1"/>
    <property type="molecule type" value="Genomic_DNA"/>
</dbReference>
<evidence type="ECO:0000313" key="2">
    <source>
        <dbReference type="EMBL" id="KAK9841382.1"/>
    </source>
</evidence>
<protein>
    <recommendedName>
        <fullName evidence="4">TAP42-like protein</fullName>
    </recommendedName>
</protein>
<keyword evidence="3" id="KW-1185">Reference proteome</keyword>
<evidence type="ECO:0000256" key="1">
    <source>
        <dbReference type="SAM" id="MobiDB-lite"/>
    </source>
</evidence>
<comment type="caution">
    <text evidence="2">The sequence shown here is derived from an EMBL/GenBank/DDBJ whole genome shotgun (WGS) entry which is preliminary data.</text>
</comment>
<feature type="region of interest" description="Disordered" evidence="1">
    <location>
        <begin position="220"/>
        <end position="245"/>
    </location>
</feature>
<dbReference type="InterPro" id="IPR007304">
    <property type="entry name" value="TAP46-like"/>
</dbReference>
<dbReference type="GO" id="GO:0051721">
    <property type="term" value="F:protein phosphatase 2A binding"/>
    <property type="evidence" value="ECO:0007669"/>
    <property type="project" value="TreeGrafter"/>
</dbReference>
<feature type="compositionally biased region" description="Low complexity" evidence="1">
    <location>
        <begin position="301"/>
        <end position="315"/>
    </location>
</feature>
<dbReference type="Proteomes" id="UP001438707">
    <property type="component" value="Unassembled WGS sequence"/>
</dbReference>
<proteinExistence type="predicted"/>
<dbReference type="InterPro" id="IPR038511">
    <property type="entry name" value="TAP42/TAP46-like_sf"/>
</dbReference>
<feature type="region of interest" description="Disordered" evidence="1">
    <location>
        <begin position="121"/>
        <end position="140"/>
    </location>
</feature>
<feature type="compositionally biased region" description="Polar residues" evidence="1">
    <location>
        <begin position="224"/>
        <end position="234"/>
    </location>
</feature>